<keyword evidence="2" id="KW-1185">Reference proteome</keyword>
<evidence type="ECO:0000313" key="1">
    <source>
        <dbReference type="EMBL" id="CAA0130478.1"/>
    </source>
</evidence>
<reference evidence="1 2" key="1">
    <citation type="submission" date="2019-11" db="EMBL/GenBank/DDBJ databases">
        <authorList>
            <person name="Holert J."/>
        </authorList>
    </citation>
    <scope>NUCLEOTIDE SEQUENCE [LARGE SCALE GENOMIC DNA]</scope>
    <source>
        <strain evidence="1">BC8_1</strain>
    </source>
</reference>
<accession>A0A5S9R5Q7</accession>
<gene>
    <name evidence="1" type="ORF">AELLOGFF_05763</name>
</gene>
<sequence>MILVCECQSSFPEGRPPTTVRARSSAADGRAVETVVVHERGHWAVDIIVVFDDGVVRKRINTHRTRRRAELAAGLIKRAAERDLRGPLPG</sequence>
<dbReference type="AlphaFoldDB" id="A0A5S9R5Q7"/>
<name>A0A5S9R5Q7_MYCVN</name>
<protein>
    <submittedName>
        <fullName evidence="1">Uncharacterized protein</fullName>
    </submittedName>
</protein>
<organism evidence="1 2">
    <name type="scientific">Mycolicibacterium vanbaalenii</name>
    <name type="common">Mycobacterium vanbaalenii</name>
    <dbReference type="NCBI Taxonomy" id="110539"/>
    <lineage>
        <taxon>Bacteria</taxon>
        <taxon>Bacillati</taxon>
        <taxon>Actinomycetota</taxon>
        <taxon>Actinomycetes</taxon>
        <taxon>Mycobacteriales</taxon>
        <taxon>Mycobacteriaceae</taxon>
        <taxon>Mycolicibacterium</taxon>
    </lineage>
</organism>
<evidence type="ECO:0000313" key="2">
    <source>
        <dbReference type="Proteomes" id="UP000430146"/>
    </source>
</evidence>
<dbReference type="RefSeq" id="WP_425295010.1">
    <property type="nucleotide sequence ID" value="NZ_CACSIP010000039.1"/>
</dbReference>
<dbReference type="Proteomes" id="UP000430146">
    <property type="component" value="Unassembled WGS sequence"/>
</dbReference>
<proteinExistence type="predicted"/>
<dbReference type="EMBL" id="CACSIP010000039">
    <property type="protein sequence ID" value="CAA0130478.1"/>
    <property type="molecule type" value="Genomic_DNA"/>
</dbReference>